<keyword evidence="2" id="KW-1133">Transmembrane helix</keyword>
<feature type="region of interest" description="Disordered" evidence="1">
    <location>
        <begin position="1"/>
        <end position="23"/>
    </location>
</feature>
<accession>A0A378V2F3</accession>
<dbReference type="Proteomes" id="UP000255389">
    <property type="component" value="Unassembled WGS sequence"/>
</dbReference>
<keyword evidence="2" id="KW-0472">Membrane</keyword>
<evidence type="ECO:0000313" key="3">
    <source>
        <dbReference type="EMBL" id="SUA03760.1"/>
    </source>
</evidence>
<feature type="transmembrane region" description="Helical" evidence="2">
    <location>
        <begin position="31"/>
        <end position="55"/>
    </location>
</feature>
<organism evidence="3 4">
    <name type="scientific">Mycolicibacterium fortuitum</name>
    <name type="common">Mycobacterium fortuitum</name>
    <dbReference type="NCBI Taxonomy" id="1766"/>
    <lineage>
        <taxon>Bacteria</taxon>
        <taxon>Bacillati</taxon>
        <taxon>Actinomycetota</taxon>
        <taxon>Actinomycetes</taxon>
        <taxon>Mycobacteriales</taxon>
        <taxon>Mycobacteriaceae</taxon>
        <taxon>Mycolicibacterium</taxon>
    </lineage>
</organism>
<dbReference type="EMBL" id="UGQY01000004">
    <property type="protein sequence ID" value="SUA03760.1"/>
    <property type="molecule type" value="Genomic_DNA"/>
</dbReference>
<reference evidence="3 4" key="1">
    <citation type="submission" date="2018-06" db="EMBL/GenBank/DDBJ databases">
        <authorList>
            <consortium name="Pathogen Informatics"/>
            <person name="Doyle S."/>
        </authorList>
    </citation>
    <scope>NUCLEOTIDE SEQUENCE [LARGE SCALE GENOMIC DNA]</scope>
    <source>
        <strain evidence="3 4">NCTC1542</strain>
    </source>
</reference>
<sequence>MVLPTTTSTALTAPRSTKAHRMKTTLRGRRVPAVVAVLFALLFQLLAAVGMHLVLERPTLEATRPFAARPVSTP</sequence>
<name>A0A378V2F3_MYCFO</name>
<evidence type="ECO:0000256" key="1">
    <source>
        <dbReference type="SAM" id="MobiDB-lite"/>
    </source>
</evidence>
<dbReference type="AlphaFoldDB" id="A0A378V2F3"/>
<proteinExistence type="predicted"/>
<feature type="compositionally biased region" description="Low complexity" evidence="1">
    <location>
        <begin position="1"/>
        <end position="16"/>
    </location>
</feature>
<keyword evidence="2" id="KW-0812">Transmembrane</keyword>
<protein>
    <submittedName>
        <fullName evidence="3">Uncharacterized protein</fullName>
    </submittedName>
</protein>
<gene>
    <name evidence="3" type="ORF">NCTC1542_05246</name>
</gene>
<evidence type="ECO:0000256" key="2">
    <source>
        <dbReference type="SAM" id="Phobius"/>
    </source>
</evidence>
<evidence type="ECO:0000313" key="4">
    <source>
        <dbReference type="Proteomes" id="UP000255389"/>
    </source>
</evidence>